<organism evidence="3 4">
    <name type="scientific">Acinetobacter amyesii</name>
    <dbReference type="NCBI Taxonomy" id="2942470"/>
    <lineage>
        <taxon>Bacteria</taxon>
        <taxon>Pseudomonadati</taxon>
        <taxon>Pseudomonadota</taxon>
        <taxon>Gammaproteobacteria</taxon>
        <taxon>Moraxellales</taxon>
        <taxon>Moraxellaceae</taxon>
        <taxon>Acinetobacter</taxon>
    </lineage>
</organism>
<evidence type="ECO:0000313" key="3">
    <source>
        <dbReference type="EMBL" id="OOV85275.1"/>
    </source>
</evidence>
<protein>
    <recommendedName>
        <fullName evidence="5">Lipoprotein</fullName>
    </recommendedName>
</protein>
<dbReference type="PROSITE" id="PS51257">
    <property type="entry name" value="PROKAR_LIPOPROTEIN"/>
    <property type="match status" value="1"/>
</dbReference>
<proteinExistence type="predicted"/>
<evidence type="ECO:0000256" key="1">
    <source>
        <dbReference type="SAM" id="Coils"/>
    </source>
</evidence>
<name>A0A1T1H649_9GAMM</name>
<gene>
    <name evidence="3" type="ORF">B1202_01075</name>
</gene>
<keyword evidence="4" id="KW-1185">Reference proteome</keyword>
<feature type="signal peptide" evidence="2">
    <location>
        <begin position="1"/>
        <end position="22"/>
    </location>
</feature>
<keyword evidence="1" id="KW-0175">Coiled coil</keyword>
<comment type="caution">
    <text evidence="3">The sequence shown here is derived from an EMBL/GenBank/DDBJ whole genome shotgun (WGS) entry which is preliminary data.</text>
</comment>
<keyword evidence="2" id="KW-0732">Signal</keyword>
<feature type="coiled-coil region" evidence="1">
    <location>
        <begin position="35"/>
        <end position="66"/>
    </location>
</feature>
<feature type="chain" id="PRO_5012074731" description="Lipoprotein" evidence="2">
    <location>
        <begin position="23"/>
        <end position="84"/>
    </location>
</feature>
<evidence type="ECO:0000256" key="2">
    <source>
        <dbReference type="SAM" id="SignalP"/>
    </source>
</evidence>
<evidence type="ECO:0000313" key="4">
    <source>
        <dbReference type="Proteomes" id="UP000191160"/>
    </source>
</evidence>
<evidence type="ECO:0008006" key="5">
    <source>
        <dbReference type="Google" id="ProtNLM"/>
    </source>
</evidence>
<accession>A0A1T1H649</accession>
<sequence length="84" mass="9518">MNMNKLTSCLIACCILSLSACSQIPKECEESWDKLEALSKQMGLNEEQIKEQKKQFEESIKKQSKEQAIQMCQTQSTFLGLVGK</sequence>
<dbReference type="EMBL" id="MVKX01000001">
    <property type="protein sequence ID" value="OOV85275.1"/>
    <property type="molecule type" value="Genomic_DNA"/>
</dbReference>
<dbReference type="AlphaFoldDB" id="A0A1T1H649"/>
<dbReference type="Proteomes" id="UP000191160">
    <property type="component" value="Unassembled WGS sequence"/>
</dbReference>
<reference evidence="3 4" key="1">
    <citation type="submission" date="2017-02" db="EMBL/GenBank/DDBJ databases">
        <title>Acinetobacter sp. ANC 4945, whole genome shotgun sequencing project.</title>
        <authorList>
            <person name="Radolfova-Krizova L."/>
            <person name="Al Atrouni A."/>
            <person name="Nemec A."/>
        </authorList>
    </citation>
    <scope>NUCLEOTIDE SEQUENCE [LARGE SCALE GENOMIC DNA]</scope>
    <source>
        <strain evidence="3 4">ANC 4945</strain>
    </source>
</reference>